<feature type="compositionally biased region" description="Acidic residues" evidence="3">
    <location>
        <begin position="402"/>
        <end position="411"/>
    </location>
</feature>
<dbReference type="CDD" id="cd11717">
    <property type="entry name" value="THUMP_THUMPD1_like"/>
    <property type="match status" value="1"/>
</dbReference>
<evidence type="ECO:0000256" key="1">
    <source>
        <dbReference type="ARBA" id="ARBA00060731"/>
    </source>
</evidence>
<evidence type="ECO:0000256" key="2">
    <source>
        <dbReference type="PROSITE-ProRule" id="PRU00529"/>
    </source>
</evidence>
<dbReference type="SMART" id="SM00981">
    <property type="entry name" value="THUMP"/>
    <property type="match status" value="1"/>
</dbReference>
<dbReference type="AlphaFoldDB" id="A0A6P8J2X1"/>
<feature type="domain" description="THUMP" evidence="4">
    <location>
        <begin position="148"/>
        <end position="257"/>
    </location>
</feature>
<dbReference type="GO" id="GO:0003723">
    <property type="term" value="F:RNA binding"/>
    <property type="evidence" value="ECO:0007669"/>
    <property type="project" value="UniProtKB-UniRule"/>
</dbReference>
<evidence type="ECO:0000313" key="5">
    <source>
        <dbReference type="Proteomes" id="UP000515163"/>
    </source>
</evidence>
<dbReference type="InParanoid" id="A0A6P8J2X1"/>
<feature type="compositionally biased region" description="Basic and acidic residues" evidence="3">
    <location>
        <begin position="11"/>
        <end position="21"/>
    </location>
</feature>
<feature type="compositionally biased region" description="Basic and acidic residues" evidence="3">
    <location>
        <begin position="361"/>
        <end position="401"/>
    </location>
</feature>
<proteinExistence type="inferred from homology"/>
<feature type="region of interest" description="Disordered" evidence="3">
    <location>
        <begin position="278"/>
        <end position="411"/>
    </location>
</feature>
<feature type="compositionally biased region" description="Basic and acidic residues" evidence="3">
    <location>
        <begin position="305"/>
        <end position="315"/>
    </location>
</feature>
<feature type="region of interest" description="Disordered" evidence="3">
    <location>
        <begin position="1"/>
        <end position="24"/>
    </location>
</feature>
<dbReference type="PANTHER" id="PTHR13452:SF10">
    <property type="entry name" value="THUMP DOMAIN-CONTAINING PROTEIN 1"/>
    <property type="match status" value="1"/>
</dbReference>
<sequence>MITQRNYSLEQELKMADDSNNKKRKFKKNRYAGANKKKRGLESLAVGMKGVLVTCNEREKNCVREAYNVLNEYADKLYGSQFESQADKSDSSEEEDIEQAIAKEKQDMKKDFRRFQSVKSGAKNVIFVRTMLPEDEYPDRLVHGILTDVLENGYQKTRHCLRFLPIGVCCYARTEEIEKAAEKYFDEHFFNDSAQPTKFCVIYKARNNDTVHRDDVVGILARLVLDSGKDHSVDLKYPDLTICVEIIRNICCLTVVKDFHKLKRYNIQEVQNVANKNDPIKESPVKESTNKNDKTNCLNSSDNTCSEHREDDKQNVQKVDTTVDEEQDTKEGLEIESKDANENVDNKDDKENVDTTADEGQDTKEGLEIESKDANENVETKIKDEKKKEQEKMGENVKITDEVESEDEEKE</sequence>
<protein>
    <submittedName>
        <fullName evidence="6">THUMP domain-containing protein 1-like</fullName>
    </submittedName>
</protein>
<dbReference type="RefSeq" id="XP_031573977.1">
    <property type="nucleotide sequence ID" value="XM_031718117.1"/>
</dbReference>
<dbReference type="SUPFAM" id="SSF143437">
    <property type="entry name" value="THUMP domain-like"/>
    <property type="match status" value="1"/>
</dbReference>
<reference evidence="6" key="1">
    <citation type="submission" date="2025-08" db="UniProtKB">
        <authorList>
            <consortium name="RefSeq"/>
        </authorList>
    </citation>
    <scope>IDENTIFICATION</scope>
    <source>
        <tissue evidence="6">Tentacle</tissue>
    </source>
</reference>
<dbReference type="InterPro" id="IPR040183">
    <property type="entry name" value="THUMPD1-like"/>
</dbReference>
<comment type="similarity">
    <text evidence="1">Belongs to the THUMPD1 family.</text>
</comment>
<name>A0A6P8J2X1_ACTTE</name>
<dbReference type="InterPro" id="IPR004114">
    <property type="entry name" value="THUMP_dom"/>
</dbReference>
<evidence type="ECO:0000256" key="3">
    <source>
        <dbReference type="SAM" id="MobiDB-lite"/>
    </source>
</evidence>
<keyword evidence="5" id="KW-1185">Reference proteome</keyword>
<organism evidence="5 6">
    <name type="scientific">Actinia tenebrosa</name>
    <name type="common">Australian red waratah sea anemone</name>
    <dbReference type="NCBI Taxonomy" id="6105"/>
    <lineage>
        <taxon>Eukaryota</taxon>
        <taxon>Metazoa</taxon>
        <taxon>Cnidaria</taxon>
        <taxon>Anthozoa</taxon>
        <taxon>Hexacorallia</taxon>
        <taxon>Actiniaria</taxon>
        <taxon>Actiniidae</taxon>
        <taxon>Actinia</taxon>
    </lineage>
</organism>
<dbReference type="Gene3D" id="3.30.2300.10">
    <property type="entry name" value="THUMP superfamily"/>
    <property type="match status" value="1"/>
</dbReference>
<feature type="compositionally biased region" description="Basic and acidic residues" evidence="3">
    <location>
        <begin position="329"/>
        <end position="353"/>
    </location>
</feature>
<gene>
    <name evidence="6" type="primary">LOC116307801</name>
</gene>
<dbReference type="FunCoup" id="A0A6P8J2X1">
    <property type="interactions" value="2153"/>
</dbReference>
<dbReference type="GeneID" id="116307801"/>
<dbReference type="PROSITE" id="PS51165">
    <property type="entry name" value="THUMP"/>
    <property type="match status" value="1"/>
</dbReference>
<evidence type="ECO:0000313" key="6">
    <source>
        <dbReference type="RefSeq" id="XP_031573977.1"/>
    </source>
</evidence>
<dbReference type="PANTHER" id="PTHR13452">
    <property type="entry name" value="THUMP DOMAIN CONTAINING PROTEIN 1-RELATED"/>
    <property type="match status" value="1"/>
</dbReference>
<dbReference type="FunFam" id="3.30.2300.10:FF:000001">
    <property type="entry name" value="THUMP domain-containing protein 1"/>
    <property type="match status" value="1"/>
</dbReference>
<feature type="compositionally biased region" description="Polar residues" evidence="3">
    <location>
        <begin position="295"/>
        <end position="304"/>
    </location>
</feature>
<dbReference type="Proteomes" id="UP000515163">
    <property type="component" value="Unplaced"/>
</dbReference>
<keyword evidence="2" id="KW-0694">RNA-binding</keyword>
<feature type="compositionally biased region" description="Basic and acidic residues" evidence="3">
    <location>
        <begin position="278"/>
        <end position="294"/>
    </location>
</feature>
<dbReference type="GO" id="GO:0006400">
    <property type="term" value="P:tRNA modification"/>
    <property type="evidence" value="ECO:0007669"/>
    <property type="project" value="InterPro"/>
</dbReference>
<accession>A0A6P8J2X1</accession>
<evidence type="ECO:0000259" key="4">
    <source>
        <dbReference type="PROSITE" id="PS51165"/>
    </source>
</evidence>
<dbReference type="Pfam" id="PF02926">
    <property type="entry name" value="THUMP"/>
    <property type="match status" value="1"/>
</dbReference>
<dbReference type="KEGG" id="aten:116307801"/>
<dbReference type="OrthoDB" id="367221at2759"/>